<protein>
    <submittedName>
        <fullName evidence="3">Heat shock protein</fullName>
    </submittedName>
</protein>
<dbReference type="PROSITE" id="PS51257">
    <property type="entry name" value="PROKAR_LIPOPROTEIN"/>
    <property type="match status" value="1"/>
</dbReference>
<reference evidence="3 4" key="1">
    <citation type="journal article" date="2017" name="Front. Microbiol.">
        <title>Phaeobacter piscinae sp. nov., a species of the Roseobacter group and potential aquaculture probiont.</title>
        <authorList>
            <person name="Sonnenschein E.C."/>
            <person name="Phippen C.B.W."/>
            <person name="Nielsen K.F."/>
            <person name="Mateiu R.V."/>
            <person name="Melchiorsen J."/>
            <person name="Gram L."/>
            <person name="Overmann J."/>
            <person name="Freese H.M."/>
        </authorList>
    </citation>
    <scope>NUCLEOTIDE SEQUENCE [LARGE SCALE GENOMIC DNA]</scope>
    <source>
        <strain evidence="3 4">P88</strain>
    </source>
</reference>
<dbReference type="PANTHER" id="PTHR35535:SF2">
    <property type="entry name" value="DUF306 DOMAIN-CONTAINING PROTEIN"/>
    <property type="match status" value="1"/>
</dbReference>
<dbReference type="InterPro" id="IPR038670">
    <property type="entry name" value="HslJ-like_sf"/>
</dbReference>
<dbReference type="InterPro" id="IPR005184">
    <property type="entry name" value="DUF306_Meta_HslJ"/>
</dbReference>
<accession>A0A2I7KD85</accession>
<organism evidence="3 4">
    <name type="scientific">Phaeobacter inhibens</name>
    <dbReference type="NCBI Taxonomy" id="221822"/>
    <lineage>
        <taxon>Bacteria</taxon>
        <taxon>Pseudomonadati</taxon>
        <taxon>Pseudomonadota</taxon>
        <taxon>Alphaproteobacteria</taxon>
        <taxon>Rhodobacterales</taxon>
        <taxon>Roseobacteraceae</taxon>
        <taxon>Phaeobacter</taxon>
    </lineage>
</organism>
<dbReference type="EMBL" id="CP010725">
    <property type="protein sequence ID" value="AUR00562.1"/>
    <property type="molecule type" value="Genomic_DNA"/>
</dbReference>
<dbReference type="AlphaFoldDB" id="A0A2I7KD85"/>
<feature type="domain" description="DUF306" evidence="2">
    <location>
        <begin position="34"/>
        <end position="128"/>
    </location>
</feature>
<evidence type="ECO:0000256" key="1">
    <source>
        <dbReference type="SAM" id="SignalP"/>
    </source>
</evidence>
<evidence type="ECO:0000313" key="4">
    <source>
        <dbReference type="Proteomes" id="UP000236447"/>
    </source>
</evidence>
<sequence precursor="true">MKKTYFLMLAMLCTGTLSACTGDETLRAYGGSSATWQLREVDGDAVSAVTRLSFPRPGALTGELPCNQVTGQLTTPYPWFEAENLATTRMVCSALQEETDVLAALQAMEIVEIKGTVMILSNEAGREMIFTIAD</sequence>
<dbReference type="Pfam" id="PF03724">
    <property type="entry name" value="META"/>
    <property type="match status" value="1"/>
</dbReference>
<dbReference type="InterPro" id="IPR053147">
    <property type="entry name" value="Hsp_HslJ-like"/>
</dbReference>
<evidence type="ECO:0000259" key="2">
    <source>
        <dbReference type="Pfam" id="PF03724"/>
    </source>
</evidence>
<gene>
    <name evidence="3" type="ORF">PhaeoP88_03232</name>
</gene>
<keyword evidence="1" id="KW-0732">Signal</keyword>
<keyword evidence="3" id="KW-0346">Stress response</keyword>
<dbReference type="Proteomes" id="UP000236447">
    <property type="component" value="Chromosome"/>
</dbReference>
<proteinExistence type="predicted"/>
<dbReference type="PANTHER" id="PTHR35535">
    <property type="entry name" value="HEAT SHOCK PROTEIN HSLJ"/>
    <property type="match status" value="1"/>
</dbReference>
<feature type="chain" id="PRO_5014372023" evidence="1">
    <location>
        <begin position="20"/>
        <end position="134"/>
    </location>
</feature>
<reference evidence="3 4" key="2">
    <citation type="journal article" date="2017" name="Genome Biol. Evol.">
        <title>Trajectories and Drivers of Genome Evolution in Surface-Associated Marine Phaeobacter.</title>
        <authorList>
            <person name="Freese H.M."/>
            <person name="Sikorski J."/>
            <person name="Bunk B."/>
            <person name="Scheuner C."/>
            <person name="Meier-Kolthoff J.P."/>
            <person name="Sproer C."/>
            <person name="Gram L."/>
            <person name="Overmann J."/>
        </authorList>
    </citation>
    <scope>NUCLEOTIDE SEQUENCE [LARGE SCALE GENOMIC DNA]</scope>
    <source>
        <strain evidence="3 4">P88</strain>
    </source>
</reference>
<dbReference type="RefSeq" id="WP_102884111.1">
    <property type="nucleotide sequence ID" value="NZ_CP010725.1"/>
</dbReference>
<dbReference type="Gene3D" id="2.40.128.270">
    <property type="match status" value="1"/>
</dbReference>
<evidence type="ECO:0000313" key="3">
    <source>
        <dbReference type="EMBL" id="AUR00562.1"/>
    </source>
</evidence>
<feature type="signal peptide" evidence="1">
    <location>
        <begin position="1"/>
        <end position="19"/>
    </location>
</feature>
<name>A0A2I7KD85_9RHOB</name>